<feature type="region of interest" description="Disordered" evidence="1">
    <location>
        <begin position="1251"/>
        <end position="1274"/>
    </location>
</feature>
<dbReference type="Gene3D" id="2.60.40.10">
    <property type="entry name" value="Immunoglobulins"/>
    <property type="match status" value="3"/>
</dbReference>
<dbReference type="InterPro" id="IPR047589">
    <property type="entry name" value="DUF11_rpt"/>
</dbReference>
<reference evidence="5 6" key="1">
    <citation type="submission" date="2018-03" db="EMBL/GenBank/DDBJ databases">
        <title>Genomic Encyclopedia of Archaeal and Bacterial Type Strains, Phase II (KMG-II): from individual species to whole genera.</title>
        <authorList>
            <person name="Goeker M."/>
        </authorList>
    </citation>
    <scope>NUCLEOTIDE SEQUENCE [LARGE SCALE GENOMIC DNA]</scope>
    <source>
        <strain evidence="5 6">DSM 28354</strain>
    </source>
</reference>
<sequence length="2089" mass="209035">MKYTYLSHFGRILLWILLCPLAVSAATPVRFKIDRDATGTYRVYMNSTTAYTGNPARVASAQVTIQVPTGSFTAIPQGTGTPTITGNNGMGWTASTRVNAPSENPGADYISFGFSQSATPTLFNIPANTDVLLFSFSDNGICPGVIKLWSPRDPFQGFSTTTNPGNQITILGNGGDAYGGNLIDATSCGSPDLISSVGPVPALTAGQTSSLPVSLSNVGTAAAPGPIGFATTLPTGVSAPATFTSNGFGCTTTGQSVSCSSPSSLPAGGNTAFAIPITPAASTVGTTPVFSGTATGTSPESNTANNAATPVAASAPVQAAGAGCTALDCNTGVRYGLKLAADGITYTVYMKSATAYSGSQARIATAQVTVNFPASTQITNLQNLQTGMSWVMNAQVNTPTEAPSREYMSFGYSQSASPSLFTIASNAEIPLFSFQRVGACSGDVQLWNTTDPFQGQSTSTNPGNQMTILGNGVSNAWMCNYTCPVVCPAPVLSLVKQAPASITQNTPFDYNFTVTNSGNLATSGAITVTDVLPAGLQFVSGSGNGWTCSALGQTVSCTTSNPIAISASSSFIMTVNPTQLGTISNNATVTGGGSTTVTPSQPCAICPPGSTTSTVGAQPSDLSISITQPGALVAGQANALTIPLTNLGPGVASGPQTITLTMPAGVSAPATFTSAGGWGCSTAGQQVVCSNPASLSANQTLPLVVPVIPSSTLIGNTLVFSVTAAASSTETNLANNTTTITTSAPVVGSDLAIAFGQLPTLIPGQAGYLPITITNVGQATAPTTLTVAVTLPAGFSLSAGSLPAGWSLLSSTAGANGTTVVSLQYTGSTGLTSGSSLSANLPVTIAAGTSGTANFVATLTPVASESNTANNTATTSATLGSPDLQVTLSGPVPALVVGQPSTVTVTVQNVGNAVANGPITVKTNIPAGYSINQSTIPAGWSVQSATTNSDGSTTLALVSNAASLTPTQSVSFELGITPGTSVANVTGTLSTTAVSVNGETNLPNNVASVTVTPIAPRIVTNLTLPAQFTAGQPTSATIAFSNAGTAGYTGPVTAQMTIPSGVTAGALPTGWSYAGQVVNSNGTTTYTITNPNVSLPIGGSTTVLVPLTAPTSLVGQQLPVTVVTAPNPSMPSNTTSTTQSSPVVAQPAPNVIVSIGVPNPGLSVGQVSTIPISFTNIGSGNANGPISTTISLPAGVSVLAGQLPAGWVISGTMPGPNGSTIYTLTNPTTSIPASGGQLLLNLPVTVSQAAAGSNNPTTATIQPTGQTTPGTTTTNVVVTAPNVILTVGPPTPSLVVGQTSVIPVTIQNTGNGSAYGPLTAQVTLPAGVTFNQSQLNLPAGWTLVSNTPGPNGTTNLVFSNQNSTGFAPGSSTALNIPVTPTGPTAGTTVPFSGTIAPVQGQTTGSSQTSYGTVQQAPAADLTISGGQPQPNLVVGQTSTLPITIQNVGNAASTAPLSFSMSLPAGATINTAQLPVGWSIQSQSTQLNGSTVVTLVNTSQSLAAGQSTTVNVPVTPAANLTGATLTIGLYVNPTTGETNLSNNAATVTTTVPVQVAPAPDLAVTVPNQSFTLIAGQVSSVAFNVANIGNATATGPLTLQFTMPIGFSTQPATFSTGGWGCSTTGNVVSCTNTTGLAVGASTALSIPVLPTGTTAGMTNPSFAINVTPATGETVLPNNVGAINYQGTVQGADLAIGFPNQSFTLTAGQTANVLVQVTNTSLLAPATGPLSATFTMPVNFSIAASTFMTNGWTCSLSGTTVGCTTPNGLAPGASTTLTMPVVPLAAAAGSSNLIFGAAVAPVAGETNLANNVANLTYAGSVLPGGVVLAVKALLQGAYELSTGLMQDKLRQQSLVPLTQPYGTVAGGNAVYTFIGSGLETTTASVLAITGANAIVDWVMVELRSATNSQTVVATKPALIQRDGDVVSSTDGVSPVQFANLTSGSYYVTVRHRNHLGAMSAQAITLTPNPTTVDMTNIANVYKKPGYGNYPEYVQNGKAMLWAGNTDGDAQVIFQGPNTDVDPIFYRVMSATGNTGYIANYITTGYDVTDVNMDGTTIFQGPNNEVDVIFFNVVGHPENTGLLANYIIQQQLP</sequence>
<protein>
    <submittedName>
        <fullName evidence="5">Putative repeat protein (TIGR01451 family)</fullName>
    </submittedName>
</protein>
<feature type="domain" description="CARDB" evidence="4">
    <location>
        <begin position="1419"/>
        <end position="1545"/>
    </location>
</feature>
<dbReference type="Pfam" id="PF01345">
    <property type="entry name" value="DUF11"/>
    <property type="match status" value="2"/>
</dbReference>
<feature type="domain" description="DUF11" evidence="3">
    <location>
        <begin position="883"/>
        <end position="1011"/>
    </location>
</feature>
<dbReference type="InterPro" id="IPR013783">
    <property type="entry name" value="Ig-like_fold"/>
</dbReference>
<dbReference type="InterPro" id="IPR011635">
    <property type="entry name" value="CARDB"/>
</dbReference>
<evidence type="ECO:0000259" key="4">
    <source>
        <dbReference type="Pfam" id="PF07705"/>
    </source>
</evidence>
<organism evidence="5 6">
    <name type="scientific">Spirosoma oryzae</name>
    <dbReference type="NCBI Taxonomy" id="1469603"/>
    <lineage>
        <taxon>Bacteria</taxon>
        <taxon>Pseudomonadati</taxon>
        <taxon>Bacteroidota</taxon>
        <taxon>Cytophagia</taxon>
        <taxon>Cytophagales</taxon>
        <taxon>Cytophagaceae</taxon>
        <taxon>Spirosoma</taxon>
    </lineage>
</organism>
<evidence type="ECO:0000259" key="3">
    <source>
        <dbReference type="Pfam" id="PF01345"/>
    </source>
</evidence>
<evidence type="ECO:0000313" key="6">
    <source>
        <dbReference type="Proteomes" id="UP000238375"/>
    </source>
</evidence>
<name>A0A2T0S8H5_9BACT</name>
<dbReference type="PANTHER" id="PTHR34819">
    <property type="entry name" value="LARGE CYSTEINE-RICH PERIPLASMIC PROTEIN OMCB"/>
    <property type="match status" value="1"/>
</dbReference>
<comment type="caution">
    <text evidence="5">The sequence shown here is derived from an EMBL/GenBank/DDBJ whole genome shotgun (WGS) entry which is preliminary data.</text>
</comment>
<keyword evidence="6" id="KW-1185">Reference proteome</keyword>
<feature type="signal peptide" evidence="2">
    <location>
        <begin position="1"/>
        <end position="25"/>
    </location>
</feature>
<evidence type="ECO:0000313" key="5">
    <source>
        <dbReference type="EMBL" id="PRY29740.1"/>
    </source>
</evidence>
<dbReference type="EMBL" id="PVTE01000025">
    <property type="protein sequence ID" value="PRY29740.1"/>
    <property type="molecule type" value="Genomic_DNA"/>
</dbReference>
<gene>
    <name evidence="5" type="ORF">CLV58_1252</name>
</gene>
<dbReference type="Proteomes" id="UP000238375">
    <property type="component" value="Unassembled WGS sequence"/>
</dbReference>
<feature type="domain" description="DUF11" evidence="3">
    <location>
        <begin position="493"/>
        <end position="591"/>
    </location>
</feature>
<dbReference type="Pfam" id="PF07705">
    <property type="entry name" value="CARDB"/>
    <property type="match status" value="1"/>
</dbReference>
<dbReference type="PANTHER" id="PTHR34819:SF3">
    <property type="entry name" value="CELL SURFACE PROTEIN"/>
    <property type="match status" value="1"/>
</dbReference>
<accession>A0A2T0S8H5</accession>
<dbReference type="OrthoDB" id="976756at2"/>
<feature type="chain" id="PRO_5015683900" evidence="2">
    <location>
        <begin position="26"/>
        <end position="2089"/>
    </location>
</feature>
<dbReference type="InterPro" id="IPR001434">
    <property type="entry name" value="OmcB-like_DUF11"/>
</dbReference>
<dbReference type="NCBIfam" id="TIGR01451">
    <property type="entry name" value="B_ant_repeat"/>
    <property type="match status" value="1"/>
</dbReference>
<evidence type="ECO:0000256" key="2">
    <source>
        <dbReference type="SAM" id="SignalP"/>
    </source>
</evidence>
<proteinExistence type="predicted"/>
<keyword evidence="2" id="KW-0732">Signal</keyword>
<dbReference type="InterPro" id="IPR051172">
    <property type="entry name" value="Chlamydia_OmcB"/>
</dbReference>
<evidence type="ECO:0000256" key="1">
    <source>
        <dbReference type="SAM" id="MobiDB-lite"/>
    </source>
</evidence>
<feature type="compositionally biased region" description="Low complexity" evidence="1">
    <location>
        <begin position="1256"/>
        <end position="1274"/>
    </location>
</feature>